<comment type="caution">
    <text evidence="1">The sequence shown here is derived from an EMBL/GenBank/DDBJ whole genome shotgun (WGS) entry which is preliminary data.</text>
</comment>
<evidence type="ECO:0000313" key="2">
    <source>
        <dbReference type="Proteomes" id="UP000034160"/>
    </source>
</evidence>
<protein>
    <submittedName>
        <fullName evidence="1">Uncharacterized protein</fullName>
    </submittedName>
</protein>
<name>A0A0G0Y4Z6_9BACT</name>
<dbReference type="STRING" id="1618356.UU93_C0013G0010"/>
<accession>A0A0G0Y4Z6</accession>
<dbReference type="AlphaFoldDB" id="A0A0G0Y4Z6"/>
<proteinExistence type="predicted"/>
<dbReference type="EMBL" id="LCCN01000013">
    <property type="protein sequence ID" value="KKS31855.1"/>
    <property type="molecule type" value="Genomic_DNA"/>
</dbReference>
<organism evidence="1 2">
    <name type="scientific">Candidatus Amesbacteria bacterium GW2011_GWA2_42_12</name>
    <dbReference type="NCBI Taxonomy" id="1618356"/>
    <lineage>
        <taxon>Bacteria</taxon>
        <taxon>Candidatus Amesiibacteriota</taxon>
    </lineage>
</organism>
<reference evidence="1 2" key="1">
    <citation type="journal article" date="2015" name="Nature">
        <title>rRNA introns, odd ribosomes, and small enigmatic genomes across a large radiation of phyla.</title>
        <authorList>
            <person name="Brown C.T."/>
            <person name="Hug L.A."/>
            <person name="Thomas B.C."/>
            <person name="Sharon I."/>
            <person name="Castelle C.J."/>
            <person name="Singh A."/>
            <person name="Wilkins M.J."/>
            <person name="Williams K.H."/>
            <person name="Banfield J.F."/>
        </authorList>
    </citation>
    <scope>NUCLEOTIDE SEQUENCE [LARGE SCALE GENOMIC DNA]</scope>
</reference>
<sequence>MEKQIFTIGYTIPTFDKNKIDFYEQLSLMDADILLIAPDSLNPRGHWVEFSSSDSGCYDVAASKEYIEKMAHLKKEIQDHLSSGKNVFVLLSSKEEHQISYSVSTEKKGQRMYNTGLHSNYNFLPIDIGTLTSASGKHIEFSGNPIFSDFYEKFGKDLVYQLYIENPSGAQIIFTGKDKTKILGATYKIKNGHLVVLPFIKYDEKKFTEHKGKEKNEYWTKDATLFGISLVKALIDIDKALRKGGDKTPPPDWTNGADFQLAQELIFKKETEKKSKEINELILQKNELLTKIDQEVRLRDLLFEKGKILESAINLALEILGYKAENYNDGNLELDHVIASPEGDRFIGEAEGKDTSAINIDKFRQLATNIQEDLQREEIENPAIGILFGNGFRLTKPFERAEQFTTKCINTAKSSNCVLMRTIDLFRVAKYIKESEDETFAKNCRNVIKNSIGKIVNFPEIPVLSGQSEVKEAIQAEGAH</sequence>
<gene>
    <name evidence="1" type="ORF">UU93_C0013G0010</name>
</gene>
<dbReference type="Proteomes" id="UP000034160">
    <property type="component" value="Unassembled WGS sequence"/>
</dbReference>
<evidence type="ECO:0000313" key="1">
    <source>
        <dbReference type="EMBL" id="KKS31855.1"/>
    </source>
</evidence>